<reference evidence="1" key="2">
    <citation type="submission" date="2022-10" db="EMBL/GenBank/DDBJ databases">
        <authorList>
            <person name="Aronson H.S."/>
        </authorList>
    </citation>
    <scope>NUCLEOTIDE SEQUENCE</scope>
    <source>
        <strain evidence="1">RS19-109</strain>
    </source>
</reference>
<comment type="caution">
    <text evidence="1">The sequence shown here is derived from an EMBL/GenBank/DDBJ whole genome shotgun (WGS) entry which is preliminary data.</text>
</comment>
<evidence type="ECO:0000313" key="1">
    <source>
        <dbReference type="EMBL" id="MDG4475425.1"/>
    </source>
</evidence>
<dbReference type="Proteomes" id="UP001154240">
    <property type="component" value="Unassembled WGS sequence"/>
</dbReference>
<dbReference type="EMBL" id="JAPHEH010000001">
    <property type="protein sequence ID" value="MDG4475425.1"/>
    <property type="molecule type" value="Genomic_DNA"/>
</dbReference>
<evidence type="ECO:0000313" key="2">
    <source>
        <dbReference type="Proteomes" id="UP001154240"/>
    </source>
</evidence>
<protein>
    <submittedName>
        <fullName evidence="1">Uncharacterized protein</fullName>
    </submittedName>
</protein>
<proteinExistence type="predicted"/>
<sequence length="83" mass="9010">MGLDSERLKHRGRLAEKEADARRLDMSIQGDIAAIRDLLDPFAPIEDLRAEVAASQAVELAGKHAEYCGVLAEIKAIKKALGI</sequence>
<accession>A0A9X4MFR1</accession>
<dbReference type="RefSeq" id="WP_307632397.1">
    <property type="nucleotide sequence ID" value="NZ_JAPHEH010000001.1"/>
</dbReference>
<gene>
    <name evidence="1" type="ORF">OLX77_04540</name>
</gene>
<dbReference type="AlphaFoldDB" id="A0A9X4MFR1"/>
<name>A0A9X4MFR1_9BACT</name>
<organism evidence="1 2">
    <name type="scientific">Thiovibrio frasassiensis</name>
    <dbReference type="NCBI Taxonomy" id="2984131"/>
    <lineage>
        <taxon>Bacteria</taxon>
        <taxon>Pseudomonadati</taxon>
        <taxon>Thermodesulfobacteriota</taxon>
        <taxon>Desulfobulbia</taxon>
        <taxon>Desulfobulbales</taxon>
        <taxon>Thiovibrionaceae</taxon>
        <taxon>Thiovibrio</taxon>
    </lineage>
</organism>
<reference evidence="1" key="1">
    <citation type="journal article" date="2022" name="bioRxiv">
        <title>Thiovibrio frasassiensisgen. nov., sp. nov., an autotrophic, elemental sulfur disproportionating bacterium isolated from sulfidic karst sediment, and proposal of Thiovibrionaceae fam. nov.</title>
        <authorList>
            <person name="Aronson H."/>
            <person name="Thomas C."/>
            <person name="Bhattacharyya M."/>
            <person name="Eckstein S."/>
            <person name="Jensen S."/>
            <person name="Barco R."/>
            <person name="Macalady J."/>
            <person name="Amend J."/>
        </authorList>
    </citation>
    <scope>NUCLEOTIDE SEQUENCE</scope>
    <source>
        <strain evidence="1">RS19-109</strain>
    </source>
</reference>
<keyword evidence="2" id="KW-1185">Reference proteome</keyword>